<evidence type="ECO:0000256" key="2">
    <source>
        <dbReference type="SAM" id="Phobius"/>
    </source>
</evidence>
<dbReference type="OrthoDB" id="2010715at2759"/>
<keyword evidence="2" id="KW-1133">Transmembrane helix</keyword>
<dbReference type="Pfam" id="PF10536">
    <property type="entry name" value="PMD"/>
    <property type="match status" value="1"/>
</dbReference>
<feature type="region of interest" description="Disordered" evidence="1">
    <location>
        <begin position="1"/>
        <end position="72"/>
    </location>
</feature>
<dbReference type="GO" id="GO:0010073">
    <property type="term" value="P:meristem maintenance"/>
    <property type="evidence" value="ECO:0007669"/>
    <property type="project" value="InterPro"/>
</dbReference>
<dbReference type="PANTHER" id="PTHR46033">
    <property type="entry name" value="PROTEIN MAIN-LIKE 2"/>
    <property type="match status" value="1"/>
</dbReference>
<keyword evidence="2" id="KW-0472">Membrane</keyword>
<proteinExistence type="predicted"/>
<evidence type="ECO:0000256" key="1">
    <source>
        <dbReference type="SAM" id="MobiDB-lite"/>
    </source>
</evidence>
<gene>
    <name evidence="4" type="ORF">TSUD_348520</name>
</gene>
<feature type="transmembrane region" description="Helical" evidence="2">
    <location>
        <begin position="159"/>
        <end position="176"/>
    </location>
</feature>
<reference evidence="5" key="1">
    <citation type="journal article" date="2017" name="Front. Plant Sci.">
        <title>Climate Clever Clovers: New Paradigm to Reduce the Environmental Footprint of Ruminants by Breeding Low Methanogenic Forages Utilizing Haplotype Variation.</title>
        <authorList>
            <person name="Kaur P."/>
            <person name="Appels R."/>
            <person name="Bayer P.E."/>
            <person name="Keeble-Gagnere G."/>
            <person name="Wang J."/>
            <person name="Hirakawa H."/>
            <person name="Shirasawa K."/>
            <person name="Vercoe P."/>
            <person name="Stefanova K."/>
            <person name="Durmic Z."/>
            <person name="Nichols P."/>
            <person name="Revell C."/>
            <person name="Isobe S.N."/>
            <person name="Edwards D."/>
            <person name="Erskine W."/>
        </authorList>
    </citation>
    <scope>NUCLEOTIDE SEQUENCE [LARGE SCALE GENOMIC DNA]</scope>
    <source>
        <strain evidence="5">cv. Daliak</strain>
    </source>
</reference>
<keyword evidence="2" id="KW-0812">Transmembrane</keyword>
<feature type="domain" description="Aminotransferase-like plant mobile" evidence="3">
    <location>
        <begin position="129"/>
        <end position="235"/>
    </location>
</feature>
<organism evidence="4 5">
    <name type="scientific">Trifolium subterraneum</name>
    <name type="common">Subterranean clover</name>
    <dbReference type="NCBI Taxonomy" id="3900"/>
    <lineage>
        <taxon>Eukaryota</taxon>
        <taxon>Viridiplantae</taxon>
        <taxon>Streptophyta</taxon>
        <taxon>Embryophyta</taxon>
        <taxon>Tracheophyta</taxon>
        <taxon>Spermatophyta</taxon>
        <taxon>Magnoliopsida</taxon>
        <taxon>eudicotyledons</taxon>
        <taxon>Gunneridae</taxon>
        <taxon>Pentapetalae</taxon>
        <taxon>rosids</taxon>
        <taxon>fabids</taxon>
        <taxon>Fabales</taxon>
        <taxon>Fabaceae</taxon>
        <taxon>Papilionoideae</taxon>
        <taxon>50 kb inversion clade</taxon>
        <taxon>NPAAA clade</taxon>
        <taxon>Hologalegina</taxon>
        <taxon>IRL clade</taxon>
        <taxon>Trifolieae</taxon>
        <taxon>Trifolium</taxon>
    </lineage>
</organism>
<dbReference type="InterPro" id="IPR044824">
    <property type="entry name" value="MAIN-like"/>
</dbReference>
<dbReference type="InterPro" id="IPR019557">
    <property type="entry name" value="AminoTfrase-like_pln_mobile"/>
</dbReference>
<accession>A0A2Z6P1U3</accession>
<keyword evidence="5" id="KW-1185">Reference proteome</keyword>
<name>A0A2Z6P1U3_TRISU</name>
<dbReference type="PANTHER" id="PTHR46033:SF8">
    <property type="entry name" value="PROTEIN MAINTENANCE OF MERISTEMS-LIKE"/>
    <property type="match status" value="1"/>
</dbReference>
<dbReference type="AlphaFoldDB" id="A0A2Z6P1U3"/>
<sequence length="294" mass="33566">MEQPGPKRAREKSVTVQRENERSFQEAGGPSRRRKQDELGAELGEEDFSEDKPNVEANEENDEDNKDGPSWTLCIFVGQEPNEFPGGPKTGLLSPYTEAIFPDISMLTILVKYLPLSATRERAHAKTTYQNGLFKTHLQHIADYTEERNQVEVERHQDYAIIFIVYLFMVVSWTIFADTSKNSVHLTYLRYFEELELVLDYVWGPVALTHLYKDLSTSATAGLKVVTGYMTLLQYENRKYNQAQLVGCQQISSKRLTSVKTYQSALNCTLAINITWAPYGEHKILPDKLCDPVK</sequence>
<feature type="compositionally biased region" description="Acidic residues" evidence="1">
    <location>
        <begin position="39"/>
        <end position="49"/>
    </location>
</feature>
<protein>
    <recommendedName>
        <fullName evidence="3">Aminotransferase-like plant mobile domain-containing protein</fullName>
    </recommendedName>
</protein>
<dbReference type="Proteomes" id="UP000242715">
    <property type="component" value="Unassembled WGS sequence"/>
</dbReference>
<evidence type="ECO:0000313" key="4">
    <source>
        <dbReference type="EMBL" id="GAU43130.1"/>
    </source>
</evidence>
<evidence type="ECO:0000259" key="3">
    <source>
        <dbReference type="Pfam" id="PF10536"/>
    </source>
</evidence>
<dbReference type="EMBL" id="DF973958">
    <property type="protein sequence ID" value="GAU43130.1"/>
    <property type="molecule type" value="Genomic_DNA"/>
</dbReference>
<evidence type="ECO:0000313" key="5">
    <source>
        <dbReference type="Proteomes" id="UP000242715"/>
    </source>
</evidence>